<evidence type="ECO:0000313" key="2">
    <source>
        <dbReference type="Proteomes" id="UP000515561"/>
    </source>
</evidence>
<dbReference type="EMBL" id="AP023367">
    <property type="protein sequence ID" value="BCJ96032.1"/>
    <property type="molecule type" value="Genomic_DNA"/>
</dbReference>
<dbReference type="RefSeq" id="WP_184092413.1">
    <property type="nucleotide sequence ID" value="NZ_AP023367.1"/>
</dbReference>
<proteinExistence type="predicted"/>
<sequence>MNKRIAVIFDEHGRTARFQEADKLVLYSKAEKEWKVEKKIELKNTFTEDMQTVRKNLEKIITELSGCNIIVGKAMNGLIYQVFDNAGYIISELVEFSTFILEELYQEIIQEMFYIQTEQEKVKKIPKTPIETEEKGSYFFDFSLLKNSDTSYSSKSTIIPFLNSTIFNKLEIICDHIMPWFEAEMYKRKLIYTINKIDNEKVSIVITPIL</sequence>
<dbReference type="Pfam" id="PF09582">
    <property type="entry name" value="AnfO_nitrog"/>
    <property type="match status" value="1"/>
</dbReference>
<gene>
    <name evidence="1" type="ORF">acsn021_36010</name>
</gene>
<organism evidence="1 2">
    <name type="scientific">Anaerocolumna cellulosilytica</name>
    <dbReference type="NCBI Taxonomy" id="433286"/>
    <lineage>
        <taxon>Bacteria</taxon>
        <taxon>Bacillati</taxon>
        <taxon>Bacillota</taxon>
        <taxon>Clostridia</taxon>
        <taxon>Lachnospirales</taxon>
        <taxon>Lachnospiraceae</taxon>
        <taxon>Anaerocolumna</taxon>
    </lineage>
</organism>
<reference evidence="1 2" key="1">
    <citation type="journal article" date="2016" name="Int. J. Syst. Evol. Microbiol.">
        <title>Descriptions of Anaerotaenia torta gen. nov., sp. nov. and Anaerocolumna cellulosilytica gen. nov., sp. nov. isolated from a methanogenic reactor of cattle waste.</title>
        <authorList>
            <person name="Uek A."/>
            <person name="Ohtaki Y."/>
            <person name="Kaku N."/>
            <person name="Ueki K."/>
        </authorList>
    </citation>
    <scope>NUCLEOTIDE SEQUENCE [LARGE SCALE GENOMIC DNA]</scope>
    <source>
        <strain evidence="1 2">SN021</strain>
    </source>
</reference>
<dbReference type="AlphaFoldDB" id="A0A6S6R9T7"/>
<dbReference type="InterPro" id="IPR014287">
    <property type="entry name" value="Nase_Fe-Fe_AnfO"/>
</dbReference>
<name>A0A6S6R9T7_9FIRM</name>
<dbReference type="Proteomes" id="UP000515561">
    <property type="component" value="Chromosome"/>
</dbReference>
<dbReference type="KEGG" id="acel:acsn021_36010"/>
<protein>
    <submittedName>
        <fullName evidence="1">Fe-only nitrogenase accessory protein AnfO</fullName>
    </submittedName>
</protein>
<accession>A0A6S6R9T7</accession>
<evidence type="ECO:0000313" key="1">
    <source>
        <dbReference type="EMBL" id="BCJ96032.1"/>
    </source>
</evidence>
<keyword evidence="2" id="KW-1185">Reference proteome</keyword>